<sequence length="114" mass="13004">MTVVAFRNSTVASEMLRAPPTLLGRPCKWLKGPKKPWDSRSNEDRIIRGLQFDPRIMHEGLKEDFAKEPKLLIDLDASKTRLQQFFQREYTSRPPAPQAASKARASSTTGLHRK</sequence>
<dbReference type="Proteomes" id="UP000717328">
    <property type="component" value="Unassembled WGS sequence"/>
</dbReference>
<gene>
    <name evidence="2" type="ORF">H0H81_009123</name>
</gene>
<feature type="compositionally biased region" description="Polar residues" evidence="1">
    <location>
        <begin position="104"/>
        <end position="114"/>
    </location>
</feature>
<protein>
    <submittedName>
        <fullName evidence="2">Uncharacterized protein</fullName>
    </submittedName>
</protein>
<evidence type="ECO:0000313" key="2">
    <source>
        <dbReference type="EMBL" id="KAG5636098.1"/>
    </source>
</evidence>
<organism evidence="2 3">
    <name type="scientific">Sphagnurus paluster</name>
    <dbReference type="NCBI Taxonomy" id="117069"/>
    <lineage>
        <taxon>Eukaryota</taxon>
        <taxon>Fungi</taxon>
        <taxon>Dikarya</taxon>
        <taxon>Basidiomycota</taxon>
        <taxon>Agaricomycotina</taxon>
        <taxon>Agaricomycetes</taxon>
        <taxon>Agaricomycetidae</taxon>
        <taxon>Agaricales</taxon>
        <taxon>Tricholomatineae</taxon>
        <taxon>Lyophyllaceae</taxon>
        <taxon>Sphagnurus</taxon>
    </lineage>
</organism>
<dbReference type="EMBL" id="JABCKI010005976">
    <property type="protein sequence ID" value="KAG5636098.1"/>
    <property type="molecule type" value="Genomic_DNA"/>
</dbReference>
<comment type="caution">
    <text evidence="2">The sequence shown here is derived from an EMBL/GenBank/DDBJ whole genome shotgun (WGS) entry which is preliminary data.</text>
</comment>
<accession>A0A9P7FQ38</accession>
<feature type="region of interest" description="Disordered" evidence="1">
    <location>
        <begin position="88"/>
        <end position="114"/>
    </location>
</feature>
<evidence type="ECO:0000256" key="1">
    <source>
        <dbReference type="SAM" id="MobiDB-lite"/>
    </source>
</evidence>
<reference evidence="2" key="2">
    <citation type="submission" date="2021-10" db="EMBL/GenBank/DDBJ databases">
        <title>Phylogenomics reveals ancestral predisposition of the termite-cultivated fungus Termitomyces towards a domesticated lifestyle.</title>
        <authorList>
            <person name="Auxier B."/>
            <person name="Grum-Grzhimaylo A."/>
            <person name="Cardenas M.E."/>
            <person name="Lodge J.D."/>
            <person name="Laessoe T."/>
            <person name="Pedersen O."/>
            <person name="Smith M.E."/>
            <person name="Kuyper T.W."/>
            <person name="Franco-Molano E.A."/>
            <person name="Baroni T.J."/>
            <person name="Aanen D.K."/>
        </authorList>
    </citation>
    <scope>NUCLEOTIDE SEQUENCE</scope>
    <source>
        <strain evidence="2">D49</strain>
    </source>
</reference>
<name>A0A9P7FQ38_9AGAR</name>
<dbReference type="AlphaFoldDB" id="A0A9P7FQ38"/>
<evidence type="ECO:0000313" key="3">
    <source>
        <dbReference type="Proteomes" id="UP000717328"/>
    </source>
</evidence>
<keyword evidence="3" id="KW-1185">Reference proteome</keyword>
<proteinExistence type="predicted"/>
<reference evidence="2" key="1">
    <citation type="submission" date="2021-02" db="EMBL/GenBank/DDBJ databases">
        <authorList>
            <person name="Nieuwenhuis M."/>
            <person name="Van De Peppel L.J.J."/>
        </authorList>
    </citation>
    <scope>NUCLEOTIDE SEQUENCE</scope>
    <source>
        <strain evidence="2">D49</strain>
    </source>
</reference>